<keyword evidence="3 6" id="KW-1133">Transmembrane helix</keyword>
<evidence type="ECO:0000256" key="5">
    <source>
        <dbReference type="SAM" id="MobiDB-lite"/>
    </source>
</evidence>
<dbReference type="VEuPathDB" id="VectorBase:CQUJHB014262"/>
<evidence type="ECO:0000256" key="4">
    <source>
        <dbReference type="ARBA" id="ARBA00023136"/>
    </source>
</evidence>
<feature type="region of interest" description="Disordered" evidence="5">
    <location>
        <begin position="188"/>
        <end position="240"/>
    </location>
</feature>
<dbReference type="InParanoid" id="B0XBK9"/>
<protein>
    <submittedName>
        <fullName evidence="7 8">Dynactin P62 subunit</fullName>
    </submittedName>
</protein>
<evidence type="ECO:0000256" key="3">
    <source>
        <dbReference type="ARBA" id="ARBA00022989"/>
    </source>
</evidence>
<reference evidence="8" key="2">
    <citation type="submission" date="2021-02" db="UniProtKB">
        <authorList>
            <consortium name="EnsemblMetazoa"/>
        </authorList>
    </citation>
    <scope>IDENTIFICATION</scope>
    <source>
        <strain evidence="8">JHB</strain>
    </source>
</reference>
<dbReference type="VEuPathDB" id="VectorBase:CPIJ016976"/>
<evidence type="ECO:0000256" key="2">
    <source>
        <dbReference type="ARBA" id="ARBA00022692"/>
    </source>
</evidence>
<evidence type="ECO:0000256" key="1">
    <source>
        <dbReference type="ARBA" id="ARBA00004141"/>
    </source>
</evidence>
<reference evidence="7" key="1">
    <citation type="submission" date="2007-03" db="EMBL/GenBank/DDBJ databases">
        <title>Annotation of Culex pipiens quinquefasciatus.</title>
        <authorList>
            <consortium name="The Broad Institute Genome Sequencing Platform"/>
            <person name="Atkinson P.W."/>
            <person name="Hemingway J."/>
            <person name="Christensen B.M."/>
            <person name="Higgs S."/>
            <person name="Kodira C."/>
            <person name="Hannick L."/>
            <person name="Megy K."/>
            <person name="O'Leary S."/>
            <person name="Pearson M."/>
            <person name="Haas B.J."/>
            <person name="Mauceli E."/>
            <person name="Wortman J.R."/>
            <person name="Lee N.H."/>
            <person name="Guigo R."/>
            <person name="Stanke M."/>
            <person name="Alvarado L."/>
            <person name="Amedeo P."/>
            <person name="Antoine C.H."/>
            <person name="Arensburger P."/>
            <person name="Bidwell S.L."/>
            <person name="Crawford M."/>
            <person name="Camaro F."/>
            <person name="Devon K."/>
            <person name="Engels R."/>
            <person name="Hammond M."/>
            <person name="Howarth C."/>
            <person name="Koehrsen M."/>
            <person name="Lawson D."/>
            <person name="Montgomery P."/>
            <person name="Nene V."/>
            <person name="Nusbaum C."/>
            <person name="Puiu D."/>
            <person name="Romero-Severson J."/>
            <person name="Severson D.W."/>
            <person name="Shumway M."/>
            <person name="Sisk P."/>
            <person name="Stolte C."/>
            <person name="Zeng Q."/>
            <person name="Eisenstadt E."/>
            <person name="Fraser-Liggett C."/>
            <person name="Strausberg R."/>
            <person name="Galagan J."/>
            <person name="Birren B."/>
            <person name="Collins F.H."/>
        </authorList>
    </citation>
    <scope>NUCLEOTIDE SEQUENCE [LARGE SCALE GENOMIC DNA]</scope>
    <source>
        <strain evidence="7">JHB</strain>
    </source>
</reference>
<organism>
    <name type="scientific">Culex quinquefasciatus</name>
    <name type="common">Southern house mosquito</name>
    <name type="synonym">Culex pungens</name>
    <dbReference type="NCBI Taxonomy" id="7176"/>
    <lineage>
        <taxon>Eukaryota</taxon>
        <taxon>Metazoa</taxon>
        <taxon>Ecdysozoa</taxon>
        <taxon>Arthropoda</taxon>
        <taxon>Hexapoda</taxon>
        <taxon>Insecta</taxon>
        <taxon>Pterygota</taxon>
        <taxon>Neoptera</taxon>
        <taxon>Endopterygota</taxon>
        <taxon>Diptera</taxon>
        <taxon>Nematocera</taxon>
        <taxon>Culicoidea</taxon>
        <taxon>Culicidae</taxon>
        <taxon>Culicinae</taxon>
        <taxon>Culicini</taxon>
        <taxon>Culex</taxon>
        <taxon>Culex</taxon>
    </lineage>
</organism>
<feature type="region of interest" description="Disordered" evidence="5">
    <location>
        <begin position="332"/>
        <end position="358"/>
    </location>
</feature>
<dbReference type="OrthoDB" id="6415790at2759"/>
<keyword evidence="9" id="KW-1185">Reference proteome</keyword>
<feature type="transmembrane region" description="Helical" evidence="6">
    <location>
        <begin position="150"/>
        <end position="178"/>
    </location>
</feature>
<feature type="transmembrane region" description="Helical" evidence="6">
    <location>
        <begin position="29"/>
        <end position="53"/>
    </location>
</feature>
<dbReference type="PANTHER" id="PTHR12778:SF9">
    <property type="entry name" value="ACETYL-COENZYME A TRANSPORTER 1"/>
    <property type="match status" value="1"/>
</dbReference>
<evidence type="ECO:0000313" key="8">
    <source>
        <dbReference type="EnsemblMetazoa" id="CPIJ016976-PA"/>
    </source>
</evidence>
<name>B0XBK9_CULQU</name>
<comment type="subcellular location">
    <subcellularLocation>
        <location evidence="1">Membrane</location>
        <topology evidence="1">Multi-pass membrane protein</topology>
    </subcellularLocation>
</comment>
<dbReference type="GO" id="GO:0016020">
    <property type="term" value="C:membrane"/>
    <property type="evidence" value="ECO:0007669"/>
    <property type="project" value="UniProtKB-SubCell"/>
</dbReference>
<evidence type="ECO:0000256" key="6">
    <source>
        <dbReference type="SAM" id="Phobius"/>
    </source>
</evidence>
<keyword evidence="4 6" id="KW-0472">Membrane</keyword>
<dbReference type="HOGENOM" id="CLU_765621_0_0_1"/>
<dbReference type="eggNOG" id="KOG3574">
    <property type="taxonomic scope" value="Eukaryota"/>
</dbReference>
<feature type="region of interest" description="Disordered" evidence="5">
    <location>
        <begin position="369"/>
        <end position="388"/>
    </location>
</feature>
<gene>
    <name evidence="8" type="primary">6050422</name>
    <name evidence="7" type="ORF">CpipJ_CPIJ016976</name>
</gene>
<dbReference type="EMBL" id="DS232641">
    <property type="protein sequence ID" value="EDS44321.1"/>
    <property type="molecule type" value="Genomic_DNA"/>
</dbReference>
<dbReference type="PANTHER" id="PTHR12778">
    <property type="entry name" value="SOLUTE CARRIER FAMILY 33 ACETYL-COA TRANSPORTER -RELATED"/>
    <property type="match status" value="1"/>
</dbReference>
<dbReference type="Proteomes" id="UP000002320">
    <property type="component" value="Unassembled WGS sequence"/>
</dbReference>
<evidence type="ECO:0000313" key="9">
    <source>
        <dbReference type="Proteomes" id="UP000002320"/>
    </source>
</evidence>
<evidence type="ECO:0000313" key="7">
    <source>
        <dbReference type="EMBL" id="EDS44321.1"/>
    </source>
</evidence>
<dbReference type="KEGG" id="cqu:CpipJ_CPIJ016976"/>
<dbReference type="EnsemblMetazoa" id="CPIJ016976-RA">
    <property type="protein sequence ID" value="CPIJ016976-PA"/>
    <property type="gene ID" value="CPIJ016976"/>
</dbReference>
<accession>B0XBK9</accession>
<keyword evidence="2 6" id="KW-0812">Transmembrane</keyword>
<sequence length="388" mass="44170">MGVRKRPTEKEQLLDKHERSDLRVDWDNIAILFFLYLLQGILMGLVAAILMMLQNRGASYKQQVRVECWAGDASYLDEVVEMSCRHNAYCGRRSSTRCTGLALAGASWLIPTQYLMELFMLILSLHGDLFGTAAVVWFTPAMIYDLHVPYYYYLILLTKYGLYQIALYSMFVAVIVFFTRNSGRRRNVHDTAQHAKQSGRKLAQHRGAVDGRRADVAATAGEEGKKEEPPTAGNQWRQCSGRSRSTRMRLDLDCCCRLRRKIPKTSKFLSLADRTGVTVSMILRQMVRPQRDQVRVQPELDQVPHCDVRRVPRSEGSLHPERAAHVQPEGHPFAEANQSNHQRHDHHDNGTEPNDEEERRMIEELKLSAEATISSSSSSLMLVGRGVE</sequence>
<dbReference type="InterPro" id="IPR004752">
    <property type="entry name" value="AmpG_permease/AT-1"/>
</dbReference>
<dbReference type="AlphaFoldDB" id="B0XBK9"/>
<proteinExistence type="predicted"/>